<dbReference type="GeneID" id="30972863"/>
<evidence type="ECO:0000256" key="2">
    <source>
        <dbReference type="ARBA" id="ARBA00006325"/>
    </source>
</evidence>
<feature type="non-terminal residue" evidence="7">
    <location>
        <position position="1"/>
    </location>
</feature>
<dbReference type="GO" id="GO:0016020">
    <property type="term" value="C:membrane"/>
    <property type="evidence" value="ECO:0007669"/>
    <property type="project" value="UniProtKB-SubCell"/>
</dbReference>
<comment type="subcellular location">
    <subcellularLocation>
        <location evidence="1">Membrane</location>
        <topology evidence="1">Multi-pass membrane protein</topology>
    </subcellularLocation>
</comment>
<dbReference type="OMA" id="FPMQGGL"/>
<dbReference type="PANTHER" id="PTHR22779:SF6">
    <property type="entry name" value="SD17342P"/>
    <property type="match status" value="1"/>
</dbReference>
<keyword evidence="3 6" id="KW-0812">Transmembrane</keyword>
<dbReference type="InterPro" id="IPR019334">
    <property type="entry name" value="TMEM170A/B/YPR153W-like"/>
</dbReference>
<reference evidence="8" key="1">
    <citation type="journal article" date="2017" name="Genome Biol.">
        <title>Comparative genomics reveals high biological diversity and specific adaptations in the industrially and medically important fungal genus Aspergillus.</title>
        <authorList>
            <person name="de Vries R.P."/>
            <person name="Riley R."/>
            <person name="Wiebenga A."/>
            <person name="Aguilar-Osorio G."/>
            <person name="Amillis S."/>
            <person name="Uchima C.A."/>
            <person name="Anderluh G."/>
            <person name="Asadollahi M."/>
            <person name="Askin M."/>
            <person name="Barry K."/>
            <person name="Battaglia E."/>
            <person name="Bayram O."/>
            <person name="Benocci T."/>
            <person name="Braus-Stromeyer S.A."/>
            <person name="Caldana C."/>
            <person name="Canovas D."/>
            <person name="Cerqueira G.C."/>
            <person name="Chen F."/>
            <person name="Chen W."/>
            <person name="Choi C."/>
            <person name="Clum A."/>
            <person name="Dos Santos R.A."/>
            <person name="Damasio A.R."/>
            <person name="Diallinas G."/>
            <person name="Emri T."/>
            <person name="Fekete E."/>
            <person name="Flipphi M."/>
            <person name="Freyberg S."/>
            <person name="Gallo A."/>
            <person name="Gournas C."/>
            <person name="Habgood R."/>
            <person name="Hainaut M."/>
            <person name="Harispe M.L."/>
            <person name="Henrissat B."/>
            <person name="Hilden K.S."/>
            <person name="Hope R."/>
            <person name="Hossain A."/>
            <person name="Karabika E."/>
            <person name="Karaffa L."/>
            <person name="Karanyi Z."/>
            <person name="Krasevec N."/>
            <person name="Kuo A."/>
            <person name="Kusch H."/>
            <person name="LaButti K."/>
            <person name="Lagendijk E.L."/>
            <person name="Lapidus A."/>
            <person name="Levasseur A."/>
            <person name="Lindquist E."/>
            <person name="Lipzen A."/>
            <person name="Logrieco A.F."/>
            <person name="MacCabe A."/>
            <person name="Maekelae M.R."/>
            <person name="Malavazi I."/>
            <person name="Melin P."/>
            <person name="Meyer V."/>
            <person name="Mielnichuk N."/>
            <person name="Miskei M."/>
            <person name="Molnar A.P."/>
            <person name="Mule G."/>
            <person name="Ngan C.Y."/>
            <person name="Orejas M."/>
            <person name="Orosz E."/>
            <person name="Ouedraogo J.P."/>
            <person name="Overkamp K.M."/>
            <person name="Park H.-S."/>
            <person name="Perrone G."/>
            <person name="Piumi F."/>
            <person name="Punt P.J."/>
            <person name="Ram A.F."/>
            <person name="Ramon A."/>
            <person name="Rauscher S."/>
            <person name="Record E."/>
            <person name="Riano-Pachon D.M."/>
            <person name="Robert V."/>
            <person name="Roehrig J."/>
            <person name="Ruller R."/>
            <person name="Salamov A."/>
            <person name="Salih N.S."/>
            <person name="Samson R.A."/>
            <person name="Sandor E."/>
            <person name="Sanguinetti M."/>
            <person name="Schuetze T."/>
            <person name="Sepcic K."/>
            <person name="Shelest E."/>
            <person name="Sherlock G."/>
            <person name="Sophianopoulou V."/>
            <person name="Squina F.M."/>
            <person name="Sun H."/>
            <person name="Susca A."/>
            <person name="Todd R.B."/>
            <person name="Tsang A."/>
            <person name="Unkles S.E."/>
            <person name="van de Wiele N."/>
            <person name="van Rossen-Uffink D."/>
            <person name="Oliveira J.V."/>
            <person name="Vesth T.C."/>
            <person name="Visser J."/>
            <person name="Yu J.-H."/>
            <person name="Zhou M."/>
            <person name="Andersen M.R."/>
            <person name="Archer D.B."/>
            <person name="Baker S.E."/>
            <person name="Benoit I."/>
            <person name="Brakhage A.A."/>
            <person name="Braus G.H."/>
            <person name="Fischer R."/>
            <person name="Frisvad J.C."/>
            <person name="Goldman G.H."/>
            <person name="Houbraken J."/>
            <person name="Oakley B."/>
            <person name="Pocsi I."/>
            <person name="Scazzocchio C."/>
            <person name="Seiboth B."/>
            <person name="vanKuyk P.A."/>
            <person name="Wortman J."/>
            <person name="Dyer P.S."/>
            <person name="Grigoriev I.V."/>
        </authorList>
    </citation>
    <scope>NUCLEOTIDE SEQUENCE [LARGE SCALE GENOMIC DNA]</scope>
    <source>
        <strain evidence="8">ATCC 16872 / CBS 172.66 / WB 5094</strain>
    </source>
</reference>
<protein>
    <recommendedName>
        <fullName evidence="9">Integral membrane protein</fullName>
    </recommendedName>
</protein>
<dbReference type="OrthoDB" id="2131401at2759"/>
<organism evidence="7 8">
    <name type="scientific">Aspergillus aculeatus (strain ATCC 16872 / CBS 172.66 / WB 5094)</name>
    <dbReference type="NCBI Taxonomy" id="690307"/>
    <lineage>
        <taxon>Eukaryota</taxon>
        <taxon>Fungi</taxon>
        <taxon>Dikarya</taxon>
        <taxon>Ascomycota</taxon>
        <taxon>Pezizomycotina</taxon>
        <taxon>Eurotiomycetes</taxon>
        <taxon>Eurotiomycetidae</taxon>
        <taxon>Eurotiales</taxon>
        <taxon>Aspergillaceae</taxon>
        <taxon>Aspergillus</taxon>
        <taxon>Aspergillus subgen. Circumdati</taxon>
    </lineage>
</organism>
<evidence type="ECO:0000256" key="6">
    <source>
        <dbReference type="SAM" id="Phobius"/>
    </source>
</evidence>
<dbReference type="STRING" id="690307.A0A1L9X4Z8"/>
<evidence type="ECO:0000256" key="4">
    <source>
        <dbReference type="ARBA" id="ARBA00022989"/>
    </source>
</evidence>
<dbReference type="RefSeq" id="XP_020059738.1">
    <property type="nucleotide sequence ID" value="XM_020199049.1"/>
</dbReference>
<dbReference type="EMBL" id="KV878971">
    <property type="protein sequence ID" value="OJK03399.1"/>
    <property type="molecule type" value="Genomic_DNA"/>
</dbReference>
<evidence type="ECO:0000313" key="7">
    <source>
        <dbReference type="EMBL" id="OJK03399.1"/>
    </source>
</evidence>
<feature type="transmembrane region" description="Helical" evidence="6">
    <location>
        <begin position="44"/>
        <end position="65"/>
    </location>
</feature>
<evidence type="ECO:0000256" key="1">
    <source>
        <dbReference type="ARBA" id="ARBA00004141"/>
    </source>
</evidence>
<feature type="transmembrane region" description="Helical" evidence="6">
    <location>
        <begin position="114"/>
        <end position="132"/>
    </location>
</feature>
<accession>A0A1L9X4Z8</accession>
<evidence type="ECO:0000256" key="3">
    <source>
        <dbReference type="ARBA" id="ARBA00022692"/>
    </source>
</evidence>
<dbReference type="PANTHER" id="PTHR22779">
    <property type="entry name" value="SD17342P"/>
    <property type="match status" value="1"/>
</dbReference>
<keyword evidence="4 6" id="KW-1133">Transmembrane helix</keyword>
<proteinExistence type="inferred from homology"/>
<evidence type="ECO:0000313" key="8">
    <source>
        <dbReference type="Proteomes" id="UP000184546"/>
    </source>
</evidence>
<evidence type="ECO:0000256" key="5">
    <source>
        <dbReference type="ARBA" id="ARBA00023136"/>
    </source>
</evidence>
<keyword evidence="8" id="KW-1185">Reference proteome</keyword>
<evidence type="ECO:0008006" key="9">
    <source>
        <dbReference type="Google" id="ProtNLM"/>
    </source>
</evidence>
<comment type="similarity">
    <text evidence="2">Belongs to the TMEM170 family.</text>
</comment>
<sequence length="138" mass="15498">QMANNRVPINYQTPAFPSLYELLPASESRANYLYYTRDIWRFTFYWTFIFYGGSHLLVAAWAVAMQCRSWKACLAVPAFYLAIGGIEALLAGSIVEWNSLGAVYEAGNFRMSTWIPLLWGGINVLVLILSSFPMPGGL</sequence>
<name>A0A1L9X4Z8_ASPA1</name>
<dbReference type="VEuPathDB" id="FungiDB:ASPACDRAFT_21674"/>
<feature type="transmembrane region" description="Helical" evidence="6">
    <location>
        <begin position="72"/>
        <end position="94"/>
    </location>
</feature>
<dbReference type="Proteomes" id="UP000184546">
    <property type="component" value="Unassembled WGS sequence"/>
</dbReference>
<gene>
    <name evidence="7" type="ORF">ASPACDRAFT_21674</name>
</gene>
<keyword evidence="5 6" id="KW-0472">Membrane</keyword>
<dbReference type="Pfam" id="PF10190">
    <property type="entry name" value="Tmemb_170"/>
    <property type="match status" value="1"/>
</dbReference>
<dbReference type="AlphaFoldDB" id="A0A1L9X4Z8"/>